<organism evidence="2 3">
    <name type="scientific">Paramecium tetraurelia</name>
    <dbReference type="NCBI Taxonomy" id="5888"/>
    <lineage>
        <taxon>Eukaryota</taxon>
        <taxon>Sar</taxon>
        <taxon>Alveolata</taxon>
        <taxon>Ciliophora</taxon>
        <taxon>Intramacronucleata</taxon>
        <taxon>Oligohymenophorea</taxon>
        <taxon>Peniculida</taxon>
        <taxon>Parameciidae</taxon>
        <taxon>Paramecium</taxon>
    </lineage>
</organism>
<protein>
    <submittedName>
        <fullName evidence="2">Uncharacterized protein</fullName>
    </submittedName>
</protein>
<dbReference type="RefSeq" id="XP_001433475.1">
    <property type="nucleotide sequence ID" value="XM_001433438.1"/>
</dbReference>
<sequence>MQGILIQQQQFTQQLMRIISKEFEPSEGLELELKHAMESFFIEIKQLEYEMKESIGKYCNNCSKYKQNSQHTRQSIIDEFHDAQQDQWKHRYDELNTEFLILKACNQQIELQKAELQQKLIDQRTKYEELNRQKKEDKDNYRQQYEALKKKAQDKIHRLKDKLVLFQTQLQTYAIESEHLRIIASEGKLNSPQMSSAIKFKLKAILKEVHQLRNLSNTLLLENSKIILQAKEQLQFLNFKKDIQGTIIRRNNTPPEPAKIKQYYSQSQSIQNSPDRKLKTEKPNMIRKLNVTRSSISKNLLAEFDASAQITKFIKQYYNADQQLRNSTGFHTKLF</sequence>
<reference evidence="2 3" key="1">
    <citation type="journal article" date="2006" name="Nature">
        <title>Global trends of whole-genome duplications revealed by the ciliate Paramecium tetraurelia.</title>
        <authorList>
            <consortium name="Genoscope"/>
            <person name="Aury J.-M."/>
            <person name="Jaillon O."/>
            <person name="Duret L."/>
            <person name="Noel B."/>
            <person name="Jubin C."/>
            <person name="Porcel B.M."/>
            <person name="Segurens B."/>
            <person name="Daubin V."/>
            <person name="Anthouard V."/>
            <person name="Aiach N."/>
            <person name="Arnaiz O."/>
            <person name="Billaut A."/>
            <person name="Beisson J."/>
            <person name="Blanc I."/>
            <person name="Bouhouche K."/>
            <person name="Camara F."/>
            <person name="Duharcourt S."/>
            <person name="Guigo R."/>
            <person name="Gogendeau D."/>
            <person name="Katinka M."/>
            <person name="Keller A.-M."/>
            <person name="Kissmehl R."/>
            <person name="Klotz C."/>
            <person name="Koll F."/>
            <person name="Le Moue A."/>
            <person name="Lepere C."/>
            <person name="Malinsky S."/>
            <person name="Nowacki M."/>
            <person name="Nowak J.K."/>
            <person name="Plattner H."/>
            <person name="Poulain J."/>
            <person name="Ruiz F."/>
            <person name="Serrano V."/>
            <person name="Zagulski M."/>
            <person name="Dessen P."/>
            <person name="Betermier M."/>
            <person name="Weissenbach J."/>
            <person name="Scarpelli C."/>
            <person name="Schachter V."/>
            <person name="Sperling L."/>
            <person name="Meyer E."/>
            <person name="Cohen J."/>
            <person name="Wincker P."/>
        </authorList>
    </citation>
    <scope>NUCLEOTIDE SEQUENCE [LARGE SCALE GENOMIC DNA]</scope>
    <source>
        <strain evidence="2 3">Stock d4-2</strain>
    </source>
</reference>
<dbReference type="InParanoid" id="A0C5L1"/>
<dbReference type="AlphaFoldDB" id="A0C5L1"/>
<evidence type="ECO:0000313" key="3">
    <source>
        <dbReference type="Proteomes" id="UP000000600"/>
    </source>
</evidence>
<proteinExistence type="predicted"/>
<dbReference type="HOGENOM" id="CLU_861822_0_0_1"/>
<dbReference type="OMA" id="PQMSSAI"/>
<dbReference type="GeneID" id="5019260"/>
<name>A0C5L1_PARTE</name>
<evidence type="ECO:0000313" key="2">
    <source>
        <dbReference type="EMBL" id="CAK66078.1"/>
    </source>
</evidence>
<dbReference type="KEGG" id="ptm:GSPATT00035207001"/>
<accession>A0C5L1</accession>
<feature type="coiled-coil region" evidence="1">
    <location>
        <begin position="106"/>
        <end position="169"/>
    </location>
</feature>
<dbReference type="EMBL" id="CT868042">
    <property type="protein sequence ID" value="CAK66078.1"/>
    <property type="molecule type" value="Genomic_DNA"/>
</dbReference>
<evidence type="ECO:0000256" key="1">
    <source>
        <dbReference type="SAM" id="Coils"/>
    </source>
</evidence>
<keyword evidence="3" id="KW-1185">Reference proteome</keyword>
<dbReference type="Proteomes" id="UP000000600">
    <property type="component" value="Unassembled WGS sequence"/>
</dbReference>
<keyword evidence="1" id="KW-0175">Coiled coil</keyword>
<gene>
    <name evidence="2" type="ORF">GSPATT00035207001</name>
</gene>
<dbReference type="OrthoDB" id="300010at2759"/>